<name>A0ABV6FRP9_9BACT</name>
<evidence type="ECO:0000313" key="3">
    <source>
        <dbReference type="Proteomes" id="UP001589797"/>
    </source>
</evidence>
<evidence type="ECO:0000313" key="2">
    <source>
        <dbReference type="EMBL" id="MFC0262302.1"/>
    </source>
</evidence>
<protein>
    <submittedName>
        <fullName evidence="2">Uncharacterized protein</fullName>
    </submittedName>
</protein>
<evidence type="ECO:0000256" key="1">
    <source>
        <dbReference type="SAM" id="Phobius"/>
    </source>
</evidence>
<keyword evidence="1" id="KW-1133">Transmembrane helix</keyword>
<keyword evidence="1" id="KW-0812">Transmembrane</keyword>
<gene>
    <name evidence="2" type="ORF">ACFFIP_06370</name>
</gene>
<dbReference type="RefSeq" id="WP_382386744.1">
    <property type="nucleotide sequence ID" value="NZ_JBHLWI010000013.1"/>
</dbReference>
<keyword evidence="3" id="KW-1185">Reference proteome</keyword>
<feature type="transmembrane region" description="Helical" evidence="1">
    <location>
        <begin position="72"/>
        <end position="97"/>
    </location>
</feature>
<organism evidence="2 3">
    <name type="scientific">Fontibacter flavus</name>
    <dbReference type="NCBI Taxonomy" id="654838"/>
    <lineage>
        <taxon>Bacteria</taxon>
        <taxon>Pseudomonadati</taxon>
        <taxon>Bacteroidota</taxon>
        <taxon>Cytophagia</taxon>
        <taxon>Cytophagales</taxon>
        <taxon>Cyclobacteriaceae</taxon>
        <taxon>Fontibacter</taxon>
    </lineage>
</organism>
<proteinExistence type="predicted"/>
<dbReference type="Proteomes" id="UP001589797">
    <property type="component" value="Unassembled WGS sequence"/>
</dbReference>
<reference evidence="2 3" key="1">
    <citation type="submission" date="2024-09" db="EMBL/GenBank/DDBJ databases">
        <authorList>
            <person name="Sun Q."/>
            <person name="Mori K."/>
        </authorList>
    </citation>
    <scope>NUCLEOTIDE SEQUENCE [LARGE SCALE GENOMIC DNA]</scope>
    <source>
        <strain evidence="2 3">CCM 7650</strain>
    </source>
</reference>
<comment type="caution">
    <text evidence="2">The sequence shown here is derived from an EMBL/GenBank/DDBJ whole genome shotgun (WGS) entry which is preliminary data.</text>
</comment>
<sequence>MPFIRSERRELRIDSKKMNQETRTKIKKLINYLKNGRWSRLLLVKSIFNSASYRNVRHSDEGRGSHKKDEMLCNAAGQTFTVFIMMPTIAIILSVLFPKC</sequence>
<accession>A0ABV6FRP9</accession>
<dbReference type="EMBL" id="JBHLWI010000013">
    <property type="protein sequence ID" value="MFC0262302.1"/>
    <property type="molecule type" value="Genomic_DNA"/>
</dbReference>
<keyword evidence="1" id="KW-0472">Membrane</keyword>